<keyword evidence="3 8" id="KW-0349">Heme</keyword>
<accession>A0A095SGZ3</accession>
<dbReference type="STRING" id="1177154.Y5S_03215"/>
<evidence type="ECO:0000256" key="4">
    <source>
        <dbReference type="ARBA" id="ARBA00022723"/>
    </source>
</evidence>
<reference evidence="10 11" key="1">
    <citation type="submission" date="2012-09" db="EMBL/GenBank/DDBJ databases">
        <title>Genome Sequence of alkane-degrading Bacterium Alcanivorax sp. 19-m-6.</title>
        <authorList>
            <person name="Lai Q."/>
            <person name="Shao Z."/>
        </authorList>
    </citation>
    <scope>NUCLEOTIDE SEQUENCE [LARGE SCALE GENOMIC DNA]</scope>
    <source>
        <strain evidence="10 11">19-m-6</strain>
    </source>
</reference>
<feature type="binding site" description="axial binding residue" evidence="8">
    <location>
        <position position="402"/>
    </location>
    <ligand>
        <name>heme</name>
        <dbReference type="ChEBI" id="CHEBI:30413"/>
    </ligand>
    <ligandPart>
        <name>Fe</name>
        <dbReference type="ChEBI" id="CHEBI:18248"/>
    </ligandPart>
</feature>
<evidence type="ECO:0000256" key="5">
    <source>
        <dbReference type="ARBA" id="ARBA00023002"/>
    </source>
</evidence>
<evidence type="ECO:0000256" key="7">
    <source>
        <dbReference type="ARBA" id="ARBA00023033"/>
    </source>
</evidence>
<dbReference type="CDD" id="cd11045">
    <property type="entry name" value="CYP136-like"/>
    <property type="match status" value="1"/>
</dbReference>
<dbReference type="AlphaFoldDB" id="A0A095SGZ3"/>
<dbReference type="Pfam" id="PF00067">
    <property type="entry name" value="p450"/>
    <property type="match status" value="1"/>
</dbReference>
<dbReference type="PANTHER" id="PTHR24286:SF24">
    <property type="entry name" value="LANOSTEROL 14-ALPHA DEMETHYLASE"/>
    <property type="match status" value="1"/>
</dbReference>
<dbReference type="InterPro" id="IPR036396">
    <property type="entry name" value="Cyt_P450_sf"/>
</dbReference>
<dbReference type="InterPro" id="IPR017972">
    <property type="entry name" value="Cyt_P450_CS"/>
</dbReference>
<dbReference type="GO" id="GO:0016705">
    <property type="term" value="F:oxidoreductase activity, acting on paired donors, with incorporation or reduction of molecular oxygen"/>
    <property type="evidence" value="ECO:0007669"/>
    <property type="project" value="InterPro"/>
</dbReference>
<dbReference type="GO" id="GO:0016125">
    <property type="term" value="P:sterol metabolic process"/>
    <property type="evidence" value="ECO:0007669"/>
    <property type="project" value="TreeGrafter"/>
</dbReference>
<dbReference type="OrthoDB" id="9764248at2"/>
<evidence type="ECO:0000256" key="2">
    <source>
        <dbReference type="ARBA" id="ARBA00010617"/>
    </source>
</evidence>
<dbReference type="EMBL" id="ARXV01000016">
    <property type="protein sequence ID" value="KGD63579.1"/>
    <property type="molecule type" value="Genomic_DNA"/>
</dbReference>
<dbReference type="RefSeq" id="WP_035234499.1">
    <property type="nucleotide sequence ID" value="NZ_ARXV01000016.1"/>
</dbReference>
<dbReference type="SUPFAM" id="SSF48264">
    <property type="entry name" value="Cytochrome P450"/>
    <property type="match status" value="1"/>
</dbReference>
<dbReference type="InterPro" id="IPR002403">
    <property type="entry name" value="Cyt_P450_E_grp-IV"/>
</dbReference>
<dbReference type="PROSITE" id="PS00086">
    <property type="entry name" value="CYTOCHROME_P450"/>
    <property type="match status" value="1"/>
</dbReference>
<gene>
    <name evidence="10" type="ORF">Y5S_03215</name>
</gene>
<dbReference type="PATRIC" id="fig|1177154.3.peg.3258"/>
<protein>
    <submittedName>
        <fullName evidence="10">Cytochrome P450</fullName>
    </submittedName>
</protein>
<evidence type="ECO:0000256" key="1">
    <source>
        <dbReference type="ARBA" id="ARBA00001971"/>
    </source>
</evidence>
<evidence type="ECO:0000256" key="3">
    <source>
        <dbReference type="ARBA" id="ARBA00022617"/>
    </source>
</evidence>
<name>A0A095SGZ3_9GAMM</name>
<keyword evidence="4 8" id="KW-0479">Metal-binding</keyword>
<evidence type="ECO:0000256" key="9">
    <source>
        <dbReference type="RuleBase" id="RU000461"/>
    </source>
</evidence>
<keyword evidence="7 9" id="KW-0503">Monooxygenase</keyword>
<comment type="caution">
    <text evidence="10">The sequence shown here is derived from an EMBL/GenBank/DDBJ whole genome shotgun (WGS) entry which is preliminary data.</text>
</comment>
<evidence type="ECO:0000313" key="11">
    <source>
        <dbReference type="Proteomes" id="UP000029444"/>
    </source>
</evidence>
<dbReference type="Proteomes" id="UP000029444">
    <property type="component" value="Unassembled WGS sequence"/>
</dbReference>
<dbReference type="GO" id="GO:0020037">
    <property type="term" value="F:heme binding"/>
    <property type="evidence" value="ECO:0007669"/>
    <property type="project" value="InterPro"/>
</dbReference>
<evidence type="ECO:0000256" key="6">
    <source>
        <dbReference type="ARBA" id="ARBA00023004"/>
    </source>
</evidence>
<keyword evidence="5 9" id="KW-0560">Oxidoreductase</keyword>
<proteinExistence type="inferred from homology"/>
<evidence type="ECO:0000256" key="8">
    <source>
        <dbReference type="PIRSR" id="PIRSR602403-1"/>
    </source>
</evidence>
<dbReference type="InterPro" id="IPR001128">
    <property type="entry name" value="Cyt_P450"/>
</dbReference>
<keyword evidence="6 8" id="KW-0408">Iron</keyword>
<dbReference type="PRINTS" id="PR00465">
    <property type="entry name" value="EP450IV"/>
</dbReference>
<keyword evidence="11" id="KW-1185">Reference proteome</keyword>
<dbReference type="GO" id="GO:0004497">
    <property type="term" value="F:monooxygenase activity"/>
    <property type="evidence" value="ECO:0007669"/>
    <property type="project" value="UniProtKB-KW"/>
</dbReference>
<dbReference type="PANTHER" id="PTHR24286">
    <property type="entry name" value="CYTOCHROME P450 26"/>
    <property type="match status" value="1"/>
</dbReference>
<evidence type="ECO:0000313" key="10">
    <source>
        <dbReference type="EMBL" id="KGD63579.1"/>
    </source>
</evidence>
<sequence length="457" mass="52979">MNRMESAQQEANLLPRMPQRHLEDIPGDYGWPLLGETIPFLKDYHKLVTDRAKKYGLVFKGSVLFQRGVTLLGPEANEFVLKDPDHVFSSRAAWNPILEKLFTDGLMLRDFADHKFHRRIMQQAFKKPALASYLDRMNAHIGNEIQHWPTGTEIKFLDHIKTLLLDVGAQIFFGLEMGPESDKVNQSFIDATEASLAVLRVEIPGTLWYRGMKGRRYLENFVTGLIPEKRNSDQSDFFSELCKAADEEGGLSDRDVMNHMIFLLFAAHDTTTSTLCSVIYMLAKHPEWQDILFEEMQSLDKDALDYDDLGKLEKTGWIFKETLRMRPPLTTFPRRTVKDVTFQGYTLPRNTLVNVSTLYTHYMEEYWSHPHRFDPERFSDERAEHKQHFYQWLPFGGGHHKCLGLNFAELQTKTFLFHFLKQYKVSVKPGYEVPTQQVPLIMPKDGLPVTIEKRVAS</sequence>
<dbReference type="PRINTS" id="PR00385">
    <property type="entry name" value="P450"/>
</dbReference>
<organism evidence="10 11">
    <name type="scientific">Alcanivorax nanhaiticus</name>
    <dbReference type="NCBI Taxonomy" id="1177154"/>
    <lineage>
        <taxon>Bacteria</taxon>
        <taxon>Pseudomonadati</taxon>
        <taxon>Pseudomonadota</taxon>
        <taxon>Gammaproteobacteria</taxon>
        <taxon>Oceanospirillales</taxon>
        <taxon>Alcanivoracaceae</taxon>
        <taxon>Alcanivorax</taxon>
    </lineage>
</organism>
<dbReference type="eggNOG" id="COG2124">
    <property type="taxonomic scope" value="Bacteria"/>
</dbReference>
<comment type="cofactor">
    <cofactor evidence="1 8">
        <name>heme</name>
        <dbReference type="ChEBI" id="CHEBI:30413"/>
    </cofactor>
</comment>
<comment type="similarity">
    <text evidence="2 9">Belongs to the cytochrome P450 family.</text>
</comment>
<dbReference type="GO" id="GO:0005506">
    <property type="term" value="F:iron ion binding"/>
    <property type="evidence" value="ECO:0007669"/>
    <property type="project" value="InterPro"/>
</dbReference>
<dbReference type="Gene3D" id="1.10.630.10">
    <property type="entry name" value="Cytochrome P450"/>
    <property type="match status" value="1"/>
</dbReference>